<reference evidence="2" key="1">
    <citation type="submission" date="2014-09" db="EMBL/GenBank/DDBJ databases">
        <authorList>
            <person name="Magalhaes I.L.F."/>
            <person name="Oliveira U."/>
            <person name="Santos F.R."/>
            <person name="Vidigal T.H.D.A."/>
            <person name="Brescovit A.D."/>
            <person name="Santos A.J."/>
        </authorList>
    </citation>
    <scope>NUCLEOTIDE SEQUENCE</scope>
    <source>
        <tissue evidence="2">Shoot tissue taken approximately 20 cm above the soil surface</tissue>
    </source>
</reference>
<dbReference type="EMBL" id="GBRH01226556">
    <property type="protein sequence ID" value="JAD71339.1"/>
    <property type="molecule type" value="Transcribed_RNA"/>
</dbReference>
<reference evidence="2" key="2">
    <citation type="journal article" date="2015" name="Data Brief">
        <title>Shoot transcriptome of the giant reed, Arundo donax.</title>
        <authorList>
            <person name="Barrero R.A."/>
            <person name="Guerrero F.D."/>
            <person name="Moolhuijzen P."/>
            <person name="Goolsby J.A."/>
            <person name="Tidwell J."/>
            <person name="Bellgard S.E."/>
            <person name="Bellgard M.I."/>
        </authorList>
    </citation>
    <scope>NUCLEOTIDE SEQUENCE</scope>
    <source>
        <tissue evidence="2">Shoot tissue taken approximately 20 cm above the soil surface</tissue>
    </source>
</reference>
<accession>A0A0A9C4V7</accession>
<protein>
    <submittedName>
        <fullName evidence="2">Uncharacterized protein</fullName>
    </submittedName>
</protein>
<evidence type="ECO:0000313" key="2">
    <source>
        <dbReference type="EMBL" id="JAD71339.1"/>
    </source>
</evidence>
<evidence type="ECO:0000256" key="1">
    <source>
        <dbReference type="SAM" id="MobiDB-lite"/>
    </source>
</evidence>
<organism evidence="2">
    <name type="scientific">Arundo donax</name>
    <name type="common">Giant reed</name>
    <name type="synonym">Donax arundinaceus</name>
    <dbReference type="NCBI Taxonomy" id="35708"/>
    <lineage>
        <taxon>Eukaryota</taxon>
        <taxon>Viridiplantae</taxon>
        <taxon>Streptophyta</taxon>
        <taxon>Embryophyta</taxon>
        <taxon>Tracheophyta</taxon>
        <taxon>Spermatophyta</taxon>
        <taxon>Magnoliopsida</taxon>
        <taxon>Liliopsida</taxon>
        <taxon>Poales</taxon>
        <taxon>Poaceae</taxon>
        <taxon>PACMAD clade</taxon>
        <taxon>Arundinoideae</taxon>
        <taxon>Arundineae</taxon>
        <taxon>Arundo</taxon>
    </lineage>
</organism>
<feature type="region of interest" description="Disordered" evidence="1">
    <location>
        <begin position="15"/>
        <end position="37"/>
    </location>
</feature>
<proteinExistence type="predicted"/>
<name>A0A0A9C4V7_ARUDO</name>
<feature type="compositionally biased region" description="Polar residues" evidence="1">
    <location>
        <begin position="24"/>
        <end position="37"/>
    </location>
</feature>
<dbReference type="AlphaFoldDB" id="A0A0A9C4V7"/>
<sequence length="37" mass="4192">MFRVVQRPAASTWMELMSPKQRSRSLLSNLAGSPTEK</sequence>